<evidence type="ECO:0000313" key="7">
    <source>
        <dbReference type="Proteomes" id="UP000051621"/>
    </source>
</evidence>
<evidence type="ECO:0000256" key="1">
    <source>
        <dbReference type="ARBA" id="ARBA00005417"/>
    </source>
</evidence>
<gene>
    <name evidence="6" type="ORF">FC81_GL001291</name>
</gene>
<dbReference type="Pfam" id="PF00005">
    <property type="entry name" value="ABC_tran"/>
    <property type="match status" value="1"/>
</dbReference>
<keyword evidence="3" id="KW-0547">Nucleotide-binding</keyword>
<dbReference type="Gene3D" id="3.40.50.300">
    <property type="entry name" value="P-loop containing nucleotide triphosphate hydrolases"/>
    <property type="match status" value="1"/>
</dbReference>
<dbReference type="InterPro" id="IPR003439">
    <property type="entry name" value="ABC_transporter-like_ATP-bd"/>
</dbReference>
<keyword evidence="2" id="KW-0813">Transport</keyword>
<sequence length="306" mass="34607">MLAIRLKKIRKSFKQHVILNEVNLEIGSGEIIGLLGPNGAGKSTLIKIMTGLLKSDGGDVEIFGHSLTKEKRLTHYLSIAPQELAFYPQLTVKQNLCSFGELNGLSTKEIVQKYLQVTTIFNLKTLENNKAQNLSGGQKRRLHSAIALMSQAKIIFLDEPTVGADVSSRNQIIRAVKRLSEQGITIIYTTHYLQEMEELNARIVFLNNGMIQFAGALEDVIHKYARPSLKLYFDKQLPNLKGWRKNHDHLESLLSVDSEESYVSFLQRTLADPKVKQYQLNNIKILKANLESAYSRLLEKRVCNEN</sequence>
<evidence type="ECO:0000256" key="3">
    <source>
        <dbReference type="ARBA" id="ARBA00022741"/>
    </source>
</evidence>
<dbReference type="OrthoDB" id="9804819at2"/>
<name>A0A0R1LZR3_9LACO</name>
<dbReference type="InterPro" id="IPR050763">
    <property type="entry name" value="ABC_transporter_ATP-binding"/>
</dbReference>
<dbReference type="PROSITE" id="PS50893">
    <property type="entry name" value="ABC_TRANSPORTER_2"/>
    <property type="match status" value="1"/>
</dbReference>
<comment type="caution">
    <text evidence="6">The sequence shown here is derived from an EMBL/GenBank/DDBJ whole genome shotgun (WGS) entry which is preliminary data.</text>
</comment>
<evidence type="ECO:0000256" key="2">
    <source>
        <dbReference type="ARBA" id="ARBA00022448"/>
    </source>
</evidence>
<dbReference type="InterPro" id="IPR003593">
    <property type="entry name" value="AAA+_ATPase"/>
</dbReference>
<dbReference type="GO" id="GO:0005524">
    <property type="term" value="F:ATP binding"/>
    <property type="evidence" value="ECO:0007669"/>
    <property type="project" value="UniProtKB-KW"/>
</dbReference>
<dbReference type="RefSeq" id="WP_057744241.1">
    <property type="nucleotide sequence ID" value="NZ_AZEF01000027.1"/>
</dbReference>
<feature type="domain" description="ABC transporter" evidence="5">
    <location>
        <begin position="4"/>
        <end position="233"/>
    </location>
</feature>
<dbReference type="Proteomes" id="UP000051621">
    <property type="component" value="Unassembled WGS sequence"/>
</dbReference>
<keyword evidence="4" id="KW-0067">ATP-binding</keyword>
<dbReference type="SUPFAM" id="SSF52540">
    <property type="entry name" value="P-loop containing nucleoside triphosphate hydrolases"/>
    <property type="match status" value="1"/>
</dbReference>
<dbReference type="PANTHER" id="PTHR42711:SF5">
    <property type="entry name" value="ABC TRANSPORTER ATP-BINDING PROTEIN NATA"/>
    <property type="match status" value="1"/>
</dbReference>
<dbReference type="SMART" id="SM00382">
    <property type="entry name" value="AAA"/>
    <property type="match status" value="1"/>
</dbReference>
<evidence type="ECO:0000313" key="6">
    <source>
        <dbReference type="EMBL" id="KRL01151.1"/>
    </source>
</evidence>
<comment type="similarity">
    <text evidence="1">Belongs to the ABC transporter superfamily.</text>
</comment>
<evidence type="ECO:0000259" key="5">
    <source>
        <dbReference type="PROSITE" id="PS50893"/>
    </source>
</evidence>
<dbReference type="GO" id="GO:0016887">
    <property type="term" value="F:ATP hydrolysis activity"/>
    <property type="evidence" value="ECO:0007669"/>
    <property type="project" value="InterPro"/>
</dbReference>
<dbReference type="InterPro" id="IPR027417">
    <property type="entry name" value="P-loop_NTPase"/>
</dbReference>
<organism evidence="6 7">
    <name type="scientific">Liquorilactobacillus capillatus DSM 19910</name>
    <dbReference type="NCBI Taxonomy" id="1423731"/>
    <lineage>
        <taxon>Bacteria</taxon>
        <taxon>Bacillati</taxon>
        <taxon>Bacillota</taxon>
        <taxon>Bacilli</taxon>
        <taxon>Lactobacillales</taxon>
        <taxon>Lactobacillaceae</taxon>
        <taxon>Liquorilactobacillus</taxon>
    </lineage>
</organism>
<accession>A0A0R1LZR3</accession>
<proteinExistence type="inferred from homology"/>
<evidence type="ECO:0000256" key="4">
    <source>
        <dbReference type="ARBA" id="ARBA00022840"/>
    </source>
</evidence>
<dbReference type="PATRIC" id="fig|1423731.3.peg.1327"/>
<reference evidence="6 7" key="1">
    <citation type="journal article" date="2015" name="Genome Announc.">
        <title>Expanding the biotechnology potential of lactobacilli through comparative genomics of 213 strains and associated genera.</title>
        <authorList>
            <person name="Sun Z."/>
            <person name="Harris H.M."/>
            <person name="McCann A."/>
            <person name="Guo C."/>
            <person name="Argimon S."/>
            <person name="Zhang W."/>
            <person name="Yang X."/>
            <person name="Jeffery I.B."/>
            <person name="Cooney J.C."/>
            <person name="Kagawa T.F."/>
            <person name="Liu W."/>
            <person name="Song Y."/>
            <person name="Salvetti E."/>
            <person name="Wrobel A."/>
            <person name="Rasinkangas P."/>
            <person name="Parkhill J."/>
            <person name="Rea M.C."/>
            <person name="O'Sullivan O."/>
            <person name="Ritari J."/>
            <person name="Douillard F.P."/>
            <person name="Paul Ross R."/>
            <person name="Yang R."/>
            <person name="Briner A.E."/>
            <person name="Felis G.E."/>
            <person name="de Vos W.M."/>
            <person name="Barrangou R."/>
            <person name="Klaenhammer T.R."/>
            <person name="Caufield P.W."/>
            <person name="Cui Y."/>
            <person name="Zhang H."/>
            <person name="O'Toole P.W."/>
        </authorList>
    </citation>
    <scope>NUCLEOTIDE SEQUENCE [LARGE SCALE GENOMIC DNA]</scope>
    <source>
        <strain evidence="6 7">DSM 19910</strain>
    </source>
</reference>
<keyword evidence="7" id="KW-1185">Reference proteome</keyword>
<dbReference type="CDD" id="cd03230">
    <property type="entry name" value="ABC_DR_subfamily_A"/>
    <property type="match status" value="1"/>
</dbReference>
<dbReference type="EMBL" id="AZEF01000027">
    <property type="protein sequence ID" value="KRL01151.1"/>
    <property type="molecule type" value="Genomic_DNA"/>
</dbReference>
<dbReference type="PANTHER" id="PTHR42711">
    <property type="entry name" value="ABC TRANSPORTER ATP-BINDING PROTEIN"/>
    <property type="match status" value="1"/>
</dbReference>
<dbReference type="STRING" id="1423731.FC81_GL001291"/>
<dbReference type="AlphaFoldDB" id="A0A0R1LZR3"/>
<protein>
    <submittedName>
        <fullName evidence="6">Multidrug ABC transporter ATPase</fullName>
    </submittedName>
</protein>